<name>A0ABN2HZ93_9MICO</name>
<comment type="caution">
    <text evidence="2">The sequence shown here is derived from an EMBL/GenBank/DDBJ whole genome shotgun (WGS) entry which is preliminary data.</text>
</comment>
<feature type="transmembrane region" description="Helical" evidence="1">
    <location>
        <begin position="79"/>
        <end position="97"/>
    </location>
</feature>
<dbReference type="PANTHER" id="PTHR36974:SF1">
    <property type="entry name" value="DOXX FAMILY MEMBRANE PROTEIN"/>
    <property type="match status" value="1"/>
</dbReference>
<feature type="transmembrane region" description="Helical" evidence="1">
    <location>
        <begin position="136"/>
        <end position="155"/>
    </location>
</feature>
<sequence>MGVTVILLLPLVIATLIARAGAGLLARKDRRAQAWSTWPAAAGIGVSVVFVSASVTHFIEPQRSGLIAIVPDILPAPDLIVTASGVLELALAAGLVVPRTRRVAAVAAVVLLVLMFPANIVAAAGVDNPAAPSTPLVPRAIAQLVFVVAAVIAALPGRARGTELPGAGGGR</sequence>
<dbReference type="PANTHER" id="PTHR36974">
    <property type="entry name" value="MEMBRANE PROTEIN-RELATED"/>
    <property type="match status" value="1"/>
</dbReference>
<dbReference type="Proteomes" id="UP001501690">
    <property type="component" value="Unassembled WGS sequence"/>
</dbReference>
<keyword evidence="1" id="KW-0812">Transmembrane</keyword>
<evidence type="ECO:0000256" key="1">
    <source>
        <dbReference type="SAM" id="Phobius"/>
    </source>
</evidence>
<protein>
    <recommendedName>
        <fullName evidence="4">DoxX-like family protein</fullName>
    </recommendedName>
</protein>
<evidence type="ECO:0000313" key="3">
    <source>
        <dbReference type="Proteomes" id="UP001501690"/>
    </source>
</evidence>
<keyword evidence="1" id="KW-0472">Membrane</keyword>
<feature type="transmembrane region" description="Helical" evidence="1">
    <location>
        <begin position="38"/>
        <end position="59"/>
    </location>
</feature>
<proteinExistence type="predicted"/>
<evidence type="ECO:0008006" key="4">
    <source>
        <dbReference type="Google" id="ProtNLM"/>
    </source>
</evidence>
<dbReference type="EMBL" id="BAAAPL010000001">
    <property type="protein sequence ID" value="GAA1695954.1"/>
    <property type="molecule type" value="Genomic_DNA"/>
</dbReference>
<feature type="transmembrane region" description="Helical" evidence="1">
    <location>
        <begin position="104"/>
        <end position="124"/>
    </location>
</feature>
<organism evidence="2 3">
    <name type="scientific">Microbacterium sediminicola</name>
    <dbReference type="NCBI Taxonomy" id="415210"/>
    <lineage>
        <taxon>Bacteria</taxon>
        <taxon>Bacillati</taxon>
        <taxon>Actinomycetota</taxon>
        <taxon>Actinomycetes</taxon>
        <taxon>Micrococcales</taxon>
        <taxon>Microbacteriaceae</taxon>
        <taxon>Microbacterium</taxon>
    </lineage>
</organism>
<gene>
    <name evidence="2" type="ORF">GCM10009808_11510</name>
</gene>
<accession>A0ABN2HZ93</accession>
<reference evidence="2 3" key="1">
    <citation type="journal article" date="2019" name="Int. J. Syst. Evol. Microbiol.">
        <title>The Global Catalogue of Microorganisms (GCM) 10K type strain sequencing project: providing services to taxonomists for standard genome sequencing and annotation.</title>
        <authorList>
            <consortium name="The Broad Institute Genomics Platform"/>
            <consortium name="The Broad Institute Genome Sequencing Center for Infectious Disease"/>
            <person name="Wu L."/>
            <person name="Ma J."/>
        </authorList>
    </citation>
    <scope>NUCLEOTIDE SEQUENCE [LARGE SCALE GENOMIC DNA]</scope>
    <source>
        <strain evidence="2 3">JCM 15577</strain>
    </source>
</reference>
<evidence type="ECO:0000313" key="2">
    <source>
        <dbReference type="EMBL" id="GAA1695954.1"/>
    </source>
</evidence>
<dbReference type="RefSeq" id="WP_344070328.1">
    <property type="nucleotide sequence ID" value="NZ_BAAAPL010000001.1"/>
</dbReference>
<feature type="transmembrane region" description="Helical" evidence="1">
    <location>
        <begin position="6"/>
        <end position="26"/>
    </location>
</feature>
<keyword evidence="1" id="KW-1133">Transmembrane helix</keyword>
<keyword evidence="3" id="KW-1185">Reference proteome</keyword>